<name>A0A4Q9LGM0_9MICR</name>
<evidence type="ECO:0000313" key="1">
    <source>
        <dbReference type="EMBL" id="TBU06925.1"/>
    </source>
</evidence>
<accession>A0A4Q9LGM0</accession>
<dbReference type="EMBL" id="PITI01000316">
    <property type="protein sequence ID" value="TBU07164.1"/>
    <property type="molecule type" value="Genomic_DNA"/>
</dbReference>
<keyword evidence="3" id="KW-1185">Reference proteome</keyword>
<reference evidence="2 3" key="1">
    <citation type="submission" date="2017-12" db="EMBL/GenBank/DDBJ databases">
        <authorList>
            <person name="Pombert J.-F."/>
            <person name="Haag K.L."/>
            <person name="Ebert D."/>
        </authorList>
    </citation>
    <scope>NUCLEOTIDE SEQUENCE [LARGE SCALE GENOMIC DNA]</scope>
    <source>
        <strain evidence="2">BE-OM-2</strain>
    </source>
</reference>
<dbReference type="EMBL" id="PITI01000358">
    <property type="protein sequence ID" value="TBU06925.1"/>
    <property type="molecule type" value="Genomic_DNA"/>
</dbReference>
<evidence type="ECO:0000313" key="3">
    <source>
        <dbReference type="Proteomes" id="UP000291404"/>
    </source>
</evidence>
<organism evidence="2 3">
    <name type="scientific">Hamiltosporidium magnivora</name>
    <dbReference type="NCBI Taxonomy" id="148818"/>
    <lineage>
        <taxon>Eukaryota</taxon>
        <taxon>Fungi</taxon>
        <taxon>Fungi incertae sedis</taxon>
        <taxon>Microsporidia</taxon>
        <taxon>Dubosqiidae</taxon>
        <taxon>Hamiltosporidium</taxon>
    </lineage>
</organism>
<comment type="caution">
    <text evidence="2">The sequence shown here is derived from an EMBL/GenBank/DDBJ whole genome shotgun (WGS) entry which is preliminary data.</text>
</comment>
<dbReference type="VEuPathDB" id="MicrosporidiaDB:CWI39_0047p0030"/>
<proteinExistence type="predicted"/>
<dbReference type="AlphaFoldDB" id="A0A4Q9LGM0"/>
<protein>
    <submittedName>
        <fullName evidence="2">Uncharacterized protein</fullName>
    </submittedName>
</protein>
<evidence type="ECO:0000313" key="2">
    <source>
        <dbReference type="EMBL" id="TBU07164.1"/>
    </source>
</evidence>
<dbReference type="VEuPathDB" id="MicrosporidiaDB:CWI36_0358p0040"/>
<dbReference type="Proteomes" id="UP000291404">
    <property type="component" value="Unassembled WGS sequence"/>
</dbReference>
<dbReference type="VEuPathDB" id="MicrosporidiaDB:CWI36_0316p0020"/>
<sequence>MDRKMEYLILEIEKAGKGILYLSKKLYKGYLSPFPTPNLVLVRGSFKCQARECIYIDLMKTNVKIDERQIIIQERDENLKFYIKNPERSAYLKNIIQYILFIKNTENLQSKIKYIRNFNSEKLLYFNFKSYDIYNQQYLYILTEDISRRVVSYKELDYKNRKIVYSDDKIEVVLDKKITSKYYVKYLDLYFNTYEKNRKIEKLKKFHIWNYFWDFKTLYEEIKQYITKNGRENIIKYVNSLVQKNIQPASRMTSNIIWHTSREISLFLNLYLGCIFQTNNKCWEIVPKNFLTKYIKNKRSCIGNIKDAMHLENSTFGVKKQDIIIYSIVDIHFKNSYLDEIVWIDKIFYNSLITSEIIEICDYFIENQETNIFYKNIFLIIKILFTENILNRYLNFKNHFTKMNKELPSTIFKAVLAFLIEKFDKITGKFKKNVKIQITCNTDIYILLGLYGLKYNIPKMRNEKTKKYFIQLIIHRGDYKMFNKVYFKYFSFNPEILFTKYRHEFKNMEKKRNLSLNLYIEYFMRIENLLYDILLDFNLQNKRIFLKLLKIHCEIRLYSKKRRSNFYNSSKNQNSKDLENNILMNHIMPEPINEQIQTKMTAIKLFNKRKMNVLILSRSMSIFKNYELSQKYSKIFNNLMNFMDDFIKLNTIN</sequence>
<gene>
    <name evidence="2" type="ORF">CWI36_0316p0020</name>
    <name evidence="1" type="ORF">CWI36_0358p0040</name>
</gene>